<dbReference type="OrthoDB" id="2564812at2759"/>
<feature type="compositionally biased region" description="Polar residues" evidence="1">
    <location>
        <begin position="10"/>
        <end position="33"/>
    </location>
</feature>
<evidence type="ECO:0000313" key="5">
    <source>
        <dbReference type="Proteomes" id="UP000800097"/>
    </source>
</evidence>
<dbReference type="PANTHER" id="PTHR39460">
    <property type="entry name" value="EXPRESSED PROTEIN"/>
    <property type="match status" value="1"/>
</dbReference>
<evidence type="ECO:0000256" key="2">
    <source>
        <dbReference type="SAM" id="Phobius"/>
    </source>
</evidence>
<dbReference type="RefSeq" id="XP_033653434.1">
    <property type="nucleotide sequence ID" value="XM_033800300.1"/>
</dbReference>
<feature type="transmembrane region" description="Helical" evidence="2">
    <location>
        <begin position="247"/>
        <end position="271"/>
    </location>
</feature>
<accession>A0A6A6JI37</accession>
<dbReference type="PANTHER" id="PTHR39460:SF1">
    <property type="entry name" value="C6 TRANSCRIPTION FACTOR"/>
    <property type="match status" value="1"/>
</dbReference>
<dbReference type="Proteomes" id="UP000800097">
    <property type="component" value="Unassembled WGS sequence"/>
</dbReference>
<dbReference type="GeneID" id="54553475"/>
<protein>
    <recommendedName>
        <fullName evidence="3">DUF7729 domain-containing protein</fullName>
    </recommendedName>
</protein>
<evidence type="ECO:0000313" key="4">
    <source>
        <dbReference type="EMBL" id="KAF2275895.1"/>
    </source>
</evidence>
<keyword evidence="2" id="KW-0472">Membrane</keyword>
<dbReference type="InterPro" id="IPR056146">
    <property type="entry name" value="DUF7729"/>
</dbReference>
<gene>
    <name evidence="4" type="ORF">EI97DRAFT_450694</name>
</gene>
<name>A0A6A6JI37_WESOR</name>
<evidence type="ECO:0000259" key="3">
    <source>
        <dbReference type="Pfam" id="PF24855"/>
    </source>
</evidence>
<feature type="domain" description="DUF7729" evidence="3">
    <location>
        <begin position="38"/>
        <end position="241"/>
    </location>
</feature>
<keyword evidence="5" id="KW-1185">Reference proteome</keyword>
<dbReference type="EMBL" id="ML986495">
    <property type="protein sequence ID" value="KAF2275895.1"/>
    <property type="molecule type" value="Genomic_DNA"/>
</dbReference>
<keyword evidence="2" id="KW-1133">Transmembrane helix</keyword>
<keyword evidence="2" id="KW-0812">Transmembrane</keyword>
<organism evidence="4 5">
    <name type="scientific">Westerdykella ornata</name>
    <dbReference type="NCBI Taxonomy" id="318751"/>
    <lineage>
        <taxon>Eukaryota</taxon>
        <taxon>Fungi</taxon>
        <taxon>Dikarya</taxon>
        <taxon>Ascomycota</taxon>
        <taxon>Pezizomycotina</taxon>
        <taxon>Dothideomycetes</taxon>
        <taxon>Pleosporomycetidae</taxon>
        <taxon>Pleosporales</taxon>
        <taxon>Sporormiaceae</taxon>
        <taxon>Westerdykella</taxon>
    </lineage>
</organism>
<dbReference type="Pfam" id="PF24855">
    <property type="entry name" value="DUF7729"/>
    <property type="match status" value="1"/>
</dbReference>
<feature type="region of interest" description="Disordered" evidence="1">
    <location>
        <begin position="1"/>
        <end position="33"/>
    </location>
</feature>
<reference evidence="4" key="1">
    <citation type="journal article" date="2020" name="Stud. Mycol.">
        <title>101 Dothideomycetes genomes: a test case for predicting lifestyles and emergence of pathogens.</title>
        <authorList>
            <person name="Haridas S."/>
            <person name="Albert R."/>
            <person name="Binder M."/>
            <person name="Bloem J."/>
            <person name="Labutti K."/>
            <person name="Salamov A."/>
            <person name="Andreopoulos B."/>
            <person name="Baker S."/>
            <person name="Barry K."/>
            <person name="Bills G."/>
            <person name="Bluhm B."/>
            <person name="Cannon C."/>
            <person name="Castanera R."/>
            <person name="Culley D."/>
            <person name="Daum C."/>
            <person name="Ezra D."/>
            <person name="Gonzalez J."/>
            <person name="Henrissat B."/>
            <person name="Kuo A."/>
            <person name="Liang C."/>
            <person name="Lipzen A."/>
            <person name="Lutzoni F."/>
            <person name="Magnuson J."/>
            <person name="Mondo S."/>
            <person name="Nolan M."/>
            <person name="Ohm R."/>
            <person name="Pangilinan J."/>
            <person name="Park H.-J."/>
            <person name="Ramirez L."/>
            <person name="Alfaro M."/>
            <person name="Sun H."/>
            <person name="Tritt A."/>
            <person name="Yoshinaga Y."/>
            <person name="Zwiers L.-H."/>
            <person name="Turgeon B."/>
            <person name="Goodwin S."/>
            <person name="Spatafora J."/>
            <person name="Crous P."/>
            <person name="Grigoriev I."/>
        </authorList>
    </citation>
    <scope>NUCLEOTIDE SEQUENCE</scope>
    <source>
        <strain evidence="4">CBS 379.55</strain>
    </source>
</reference>
<dbReference type="AlphaFoldDB" id="A0A6A6JI37"/>
<proteinExistence type="predicted"/>
<evidence type="ECO:0000256" key="1">
    <source>
        <dbReference type="SAM" id="MobiDB-lite"/>
    </source>
</evidence>
<sequence length="272" mass="29263">MHLHRRQNDAKVSSTASANAPKSSIATDPNATPSDFKVPTPFDTALSNNYTASCAAFFRTFLTNKDFSECHPFSLMLQTSSGFFDASKSFVRITQTLEATCRVDMTKCTDTMNHLARELIGDNNCAVDYANDNPQVIQAYNGLIAYEPLYQASCLKDDAGSYCYANAVTNRSAITDPYPYYLPLGVPLPGGTRATCNSCLQDVMAIFSSFAGNTTQPISQTYNGAAQQIGIACGTGFVNQTATPLKAAAATMTISMTPAITVVFMLLLGFFV</sequence>